<proteinExistence type="predicted"/>
<sequence>MQHGCGLVCSWLFFTLSYQLKSSTRSAAGSRDLQVFPSLCGARDAGVLRIGAPRSGFFRWIEIGWRCVDMAGFEIFGFGESAGFVWAWFVLSGWRGVVHLLRSRWALARGEMVGSGVNHFGATGSRCISAILIVELGRGSFLNLAWSGLSLSRWIAGLASQGGFLVIFTGGRLLFLELSESSSPAVGGLRWGSEAAIGLPPIILGAYAGTIQEAVISFVYGSVFQEVEKSRTALGHLCRFYDHQVSYLLILVELSSLGCGTRGEASLGVGIGICLVIFTTKSLWLRKNFFRSKHYWQGLEEIIGKATFEFLDEARFLKLSWDRCRVEWLRGGDRDSILDSVDKFVDHVRKLPFQGVRKVIHFLHFYWYCQDFLVFISDGLRVSPADFLPGTPLPDSPHITDDVLMFREGLIEFDGVLMPCLYVLVGINLDKSHIYFGSVSQSRRRQDFGGLESRRLLSISGSPFKSPTLFFHPIGFWAVSLLKGRTLRWRSVVLD</sequence>
<protein>
    <submittedName>
        <fullName evidence="2">Uncharacterized protein</fullName>
    </submittedName>
</protein>
<keyword evidence="1" id="KW-0732">Signal</keyword>
<feature type="chain" id="PRO_5035418636" evidence="1">
    <location>
        <begin position="18"/>
        <end position="495"/>
    </location>
</feature>
<accession>A0A8K0HSS4</accession>
<evidence type="ECO:0000256" key="1">
    <source>
        <dbReference type="SAM" id="SignalP"/>
    </source>
</evidence>
<comment type="caution">
    <text evidence="2">The sequence shown here is derived from an EMBL/GenBank/DDBJ whole genome shotgun (WGS) entry which is preliminary data.</text>
</comment>
<dbReference type="Proteomes" id="UP000796880">
    <property type="component" value="Unassembled WGS sequence"/>
</dbReference>
<gene>
    <name evidence="2" type="ORF">FNV43_RR02221</name>
</gene>
<organism evidence="2 3">
    <name type="scientific">Rhamnella rubrinervis</name>
    <dbReference type="NCBI Taxonomy" id="2594499"/>
    <lineage>
        <taxon>Eukaryota</taxon>
        <taxon>Viridiplantae</taxon>
        <taxon>Streptophyta</taxon>
        <taxon>Embryophyta</taxon>
        <taxon>Tracheophyta</taxon>
        <taxon>Spermatophyta</taxon>
        <taxon>Magnoliopsida</taxon>
        <taxon>eudicotyledons</taxon>
        <taxon>Gunneridae</taxon>
        <taxon>Pentapetalae</taxon>
        <taxon>rosids</taxon>
        <taxon>fabids</taxon>
        <taxon>Rosales</taxon>
        <taxon>Rhamnaceae</taxon>
        <taxon>rhamnoid group</taxon>
        <taxon>Rhamneae</taxon>
        <taxon>Rhamnella</taxon>
    </lineage>
</organism>
<evidence type="ECO:0000313" key="2">
    <source>
        <dbReference type="EMBL" id="KAF3457563.1"/>
    </source>
</evidence>
<reference evidence="2" key="1">
    <citation type="submission" date="2020-03" db="EMBL/GenBank/DDBJ databases">
        <title>A high-quality chromosome-level genome assembly of a woody plant with both climbing and erect habits, Rhamnella rubrinervis.</title>
        <authorList>
            <person name="Lu Z."/>
            <person name="Yang Y."/>
            <person name="Zhu X."/>
            <person name="Sun Y."/>
        </authorList>
    </citation>
    <scope>NUCLEOTIDE SEQUENCE</scope>
    <source>
        <strain evidence="2">BYM</strain>
        <tissue evidence="2">Leaf</tissue>
    </source>
</reference>
<name>A0A8K0HSS4_9ROSA</name>
<feature type="signal peptide" evidence="1">
    <location>
        <begin position="1"/>
        <end position="17"/>
    </location>
</feature>
<dbReference type="EMBL" id="VOIH02000001">
    <property type="protein sequence ID" value="KAF3457563.1"/>
    <property type="molecule type" value="Genomic_DNA"/>
</dbReference>
<evidence type="ECO:0000313" key="3">
    <source>
        <dbReference type="Proteomes" id="UP000796880"/>
    </source>
</evidence>
<keyword evidence="3" id="KW-1185">Reference proteome</keyword>
<dbReference type="AlphaFoldDB" id="A0A8K0HSS4"/>